<organism evidence="2 3">
    <name type="scientific">Ramlibacter terrae</name>
    <dbReference type="NCBI Taxonomy" id="2732511"/>
    <lineage>
        <taxon>Bacteria</taxon>
        <taxon>Pseudomonadati</taxon>
        <taxon>Pseudomonadota</taxon>
        <taxon>Betaproteobacteria</taxon>
        <taxon>Burkholderiales</taxon>
        <taxon>Comamonadaceae</taxon>
        <taxon>Ramlibacter</taxon>
    </lineage>
</organism>
<dbReference type="SUPFAM" id="SSF48264">
    <property type="entry name" value="Cytochrome P450"/>
    <property type="match status" value="1"/>
</dbReference>
<gene>
    <name evidence="2" type="ORF">HK414_11730</name>
</gene>
<dbReference type="Gene3D" id="1.10.630.10">
    <property type="entry name" value="Cytochrome P450"/>
    <property type="match status" value="1"/>
</dbReference>
<dbReference type="EMBL" id="CP053418">
    <property type="protein sequence ID" value="QJW84264.1"/>
    <property type="molecule type" value="Genomic_DNA"/>
</dbReference>
<protein>
    <recommendedName>
        <fullName evidence="4">Cytochrome P450</fullName>
    </recommendedName>
</protein>
<name>A0ABX6P2I3_9BURK</name>
<keyword evidence="3" id="KW-1185">Reference proteome</keyword>
<evidence type="ECO:0000313" key="2">
    <source>
        <dbReference type="EMBL" id="QJW84264.1"/>
    </source>
</evidence>
<dbReference type="PANTHER" id="PTHR46696:SF1">
    <property type="entry name" value="CYTOCHROME P450 YJIB-RELATED"/>
    <property type="match status" value="1"/>
</dbReference>
<comment type="similarity">
    <text evidence="1">Belongs to the cytochrome P450 family.</text>
</comment>
<dbReference type="InterPro" id="IPR036396">
    <property type="entry name" value="Cyt_P450_sf"/>
</dbReference>
<dbReference type="PROSITE" id="PS00086">
    <property type="entry name" value="CYTOCHROME_P450"/>
    <property type="match status" value="1"/>
</dbReference>
<proteinExistence type="inferred from homology"/>
<evidence type="ECO:0000313" key="3">
    <source>
        <dbReference type="Proteomes" id="UP000500826"/>
    </source>
</evidence>
<dbReference type="PANTHER" id="PTHR46696">
    <property type="entry name" value="P450, PUTATIVE (EUROFUNG)-RELATED"/>
    <property type="match status" value="1"/>
</dbReference>
<dbReference type="Proteomes" id="UP000500826">
    <property type="component" value="Chromosome"/>
</dbReference>
<sequence length="123" mass="12983">MHLLQQRPELADTGMYAVVAQVALEDAPIRNTRRYAAEPVLLAGQAIAAGDGLLLLLAAAQLPFGAGAHACPGERIAMRIAATALEALQPLDRWFGPVRGWRPLPNARIPPFLTPAGAAAWSA</sequence>
<evidence type="ECO:0000256" key="1">
    <source>
        <dbReference type="ARBA" id="ARBA00010617"/>
    </source>
</evidence>
<accession>A0ABX6P2I3</accession>
<evidence type="ECO:0008006" key="4">
    <source>
        <dbReference type="Google" id="ProtNLM"/>
    </source>
</evidence>
<dbReference type="InterPro" id="IPR017972">
    <property type="entry name" value="Cyt_P450_CS"/>
</dbReference>
<reference evidence="2 3" key="1">
    <citation type="submission" date="2020-05" db="EMBL/GenBank/DDBJ databases">
        <title>Ramlibacter rhizophilus sp. nov., isolated from rhizosphere soil of national flower Mugunghwa from South Korea.</title>
        <authorList>
            <person name="Zheng-Fei Y."/>
            <person name="Huan T."/>
        </authorList>
    </citation>
    <scope>NUCLEOTIDE SEQUENCE [LARGE SCALE GENOMIC DNA]</scope>
    <source>
        <strain evidence="2 3">H242</strain>
    </source>
</reference>